<sequence>MSFSSNPKLQTSLNEPHNTVGRCWNDVGPRALTNAYKNNRLGWDELCKGVLAHRLKLMLHCEFFFNLQICIRCFRNLCLFYYFYYFLLFDYLFIYLNFMFATYICATFFY</sequence>
<protein>
    <submittedName>
        <fullName evidence="1">Uncharacterized protein</fullName>
    </submittedName>
</protein>
<proteinExistence type="predicted"/>
<name>A0A2S2Q0Y2_9HEMI</name>
<reference evidence="1" key="1">
    <citation type="submission" date="2018-04" db="EMBL/GenBank/DDBJ databases">
        <title>Transcriptome assembly of Sipha flava.</title>
        <authorList>
            <person name="Scully E.D."/>
            <person name="Geib S.M."/>
            <person name="Palmer N.A."/>
            <person name="Koch K."/>
            <person name="Bradshaw J."/>
            <person name="Heng-Moss T."/>
            <person name="Sarath G."/>
        </authorList>
    </citation>
    <scope>NUCLEOTIDE SEQUENCE</scope>
</reference>
<organism evidence="1">
    <name type="scientific">Sipha flava</name>
    <name type="common">yellow sugarcane aphid</name>
    <dbReference type="NCBI Taxonomy" id="143950"/>
    <lineage>
        <taxon>Eukaryota</taxon>
        <taxon>Metazoa</taxon>
        <taxon>Ecdysozoa</taxon>
        <taxon>Arthropoda</taxon>
        <taxon>Hexapoda</taxon>
        <taxon>Insecta</taxon>
        <taxon>Pterygota</taxon>
        <taxon>Neoptera</taxon>
        <taxon>Paraneoptera</taxon>
        <taxon>Hemiptera</taxon>
        <taxon>Sternorrhyncha</taxon>
        <taxon>Aphidomorpha</taxon>
        <taxon>Aphidoidea</taxon>
        <taxon>Aphididae</taxon>
        <taxon>Sipha</taxon>
    </lineage>
</organism>
<dbReference type="AlphaFoldDB" id="A0A2S2Q0Y2"/>
<gene>
    <name evidence="1" type="ORF">g.149091</name>
</gene>
<dbReference type="EMBL" id="GGMS01001609">
    <property type="protein sequence ID" value="MBY70812.1"/>
    <property type="molecule type" value="Transcribed_RNA"/>
</dbReference>
<evidence type="ECO:0000313" key="1">
    <source>
        <dbReference type="EMBL" id="MBY70812.1"/>
    </source>
</evidence>
<accession>A0A2S2Q0Y2</accession>